<dbReference type="AlphaFoldDB" id="A0AAW1SIH4"/>
<sequence length="74" mass="7435">MWGSIKKLLGSAQAGAQVSSVQRDLDEVFHDVELAADSMAAAASGGSAAGPRKGDAAVAWQGVARRIRGQGAAV</sequence>
<organism evidence="1 2">
    <name type="scientific">Elliptochloris bilobata</name>
    <dbReference type="NCBI Taxonomy" id="381761"/>
    <lineage>
        <taxon>Eukaryota</taxon>
        <taxon>Viridiplantae</taxon>
        <taxon>Chlorophyta</taxon>
        <taxon>core chlorophytes</taxon>
        <taxon>Trebouxiophyceae</taxon>
        <taxon>Trebouxiophyceae incertae sedis</taxon>
        <taxon>Elliptochloris clade</taxon>
        <taxon>Elliptochloris</taxon>
    </lineage>
</organism>
<name>A0AAW1SIH4_9CHLO</name>
<gene>
    <name evidence="1" type="ORF">WJX81_002712</name>
</gene>
<accession>A0AAW1SIH4</accession>
<reference evidence="1 2" key="1">
    <citation type="journal article" date="2024" name="Nat. Commun.">
        <title>Phylogenomics reveals the evolutionary origins of lichenization in chlorophyte algae.</title>
        <authorList>
            <person name="Puginier C."/>
            <person name="Libourel C."/>
            <person name="Otte J."/>
            <person name="Skaloud P."/>
            <person name="Haon M."/>
            <person name="Grisel S."/>
            <person name="Petersen M."/>
            <person name="Berrin J.G."/>
            <person name="Delaux P.M."/>
            <person name="Dal Grande F."/>
            <person name="Keller J."/>
        </authorList>
    </citation>
    <scope>NUCLEOTIDE SEQUENCE [LARGE SCALE GENOMIC DNA]</scope>
    <source>
        <strain evidence="1 2">SAG 245.80</strain>
    </source>
</reference>
<comment type="caution">
    <text evidence="1">The sequence shown here is derived from an EMBL/GenBank/DDBJ whole genome shotgun (WGS) entry which is preliminary data.</text>
</comment>
<proteinExistence type="predicted"/>
<evidence type="ECO:0000313" key="1">
    <source>
        <dbReference type="EMBL" id="KAK9845298.1"/>
    </source>
</evidence>
<protein>
    <submittedName>
        <fullName evidence="1">Uncharacterized protein</fullName>
    </submittedName>
</protein>
<evidence type="ECO:0000313" key="2">
    <source>
        <dbReference type="Proteomes" id="UP001445335"/>
    </source>
</evidence>
<dbReference type="EMBL" id="JALJOU010000003">
    <property type="protein sequence ID" value="KAK9845298.1"/>
    <property type="molecule type" value="Genomic_DNA"/>
</dbReference>
<keyword evidence="2" id="KW-1185">Reference proteome</keyword>
<dbReference type="Proteomes" id="UP001445335">
    <property type="component" value="Unassembled WGS sequence"/>
</dbReference>